<sequence>MTPPKSLGEVTLPFGDGEYTFNLTWELACSWERDNGRSLFSTFNQMVQARAAMLIDIRSILHLGLVGGGMTPIEATSKVKTWVENRPIAESMPTVLTVVESFLFGTDKDVDTADG</sequence>
<dbReference type="Proteomes" id="UP000565286">
    <property type="component" value="Unassembled WGS sequence"/>
</dbReference>
<keyword evidence="2" id="KW-1185">Reference proteome</keyword>
<dbReference type="InterPro" id="IPR021791">
    <property type="entry name" value="Phage_TAC_11"/>
</dbReference>
<dbReference type="EMBL" id="JACIDV010000002">
    <property type="protein sequence ID" value="MBB3944761.1"/>
    <property type="molecule type" value="Genomic_DNA"/>
</dbReference>
<protein>
    <recommendedName>
        <fullName evidence="3">Gene transfer agent family protein</fullName>
    </recommendedName>
</protein>
<name>A0A7W6CCL1_9HYPH</name>
<evidence type="ECO:0000313" key="1">
    <source>
        <dbReference type="EMBL" id="MBB3944761.1"/>
    </source>
</evidence>
<organism evidence="1 2">
    <name type="scientific">Rhizobium skierniewicense</name>
    <dbReference type="NCBI Taxonomy" id="984260"/>
    <lineage>
        <taxon>Bacteria</taxon>
        <taxon>Pseudomonadati</taxon>
        <taxon>Pseudomonadota</taxon>
        <taxon>Alphaproteobacteria</taxon>
        <taxon>Hyphomicrobiales</taxon>
        <taxon>Rhizobiaceae</taxon>
        <taxon>Rhizobium/Agrobacterium group</taxon>
        <taxon>Rhizobium</taxon>
    </lineage>
</organism>
<reference evidence="1 2" key="1">
    <citation type="submission" date="2020-08" db="EMBL/GenBank/DDBJ databases">
        <title>Genomic Encyclopedia of Type Strains, Phase IV (KMG-IV): sequencing the most valuable type-strain genomes for metagenomic binning, comparative biology and taxonomic classification.</title>
        <authorList>
            <person name="Goeker M."/>
        </authorList>
    </citation>
    <scope>NUCLEOTIDE SEQUENCE [LARGE SCALE GENOMIC DNA]</scope>
    <source>
        <strain evidence="1 2">DSM 26438</strain>
    </source>
</reference>
<proteinExistence type="predicted"/>
<dbReference type="RefSeq" id="WP_183893984.1">
    <property type="nucleotide sequence ID" value="NZ_JACIDV010000002.1"/>
</dbReference>
<dbReference type="AlphaFoldDB" id="A0A7W6CCL1"/>
<evidence type="ECO:0008006" key="3">
    <source>
        <dbReference type="Google" id="ProtNLM"/>
    </source>
</evidence>
<evidence type="ECO:0000313" key="2">
    <source>
        <dbReference type="Proteomes" id="UP000565286"/>
    </source>
</evidence>
<gene>
    <name evidence="1" type="ORF">GGQ73_000686</name>
</gene>
<comment type="caution">
    <text evidence="1">The sequence shown here is derived from an EMBL/GenBank/DDBJ whole genome shotgun (WGS) entry which is preliminary data.</text>
</comment>
<accession>A0A7W6CCL1</accession>
<dbReference type="Pfam" id="PF11836">
    <property type="entry name" value="Phage_TAC_11"/>
    <property type="match status" value="1"/>
</dbReference>